<evidence type="ECO:0000313" key="6">
    <source>
        <dbReference type="Proteomes" id="UP000565155"/>
    </source>
</evidence>
<proteinExistence type="predicted"/>
<dbReference type="RefSeq" id="WP_169630115.1">
    <property type="nucleotide sequence ID" value="NZ_JABCMA010001350.1"/>
</dbReference>
<reference evidence="5 6" key="1">
    <citation type="submission" date="2020-04" db="EMBL/GenBank/DDBJ databases">
        <title>Whole-genome sequencing of Vibrio spp. from China reveals different genetic environments of blaCTX-M-14 among diverse lineages.</title>
        <authorList>
            <person name="Zheng Z."/>
            <person name="Ye L."/>
            <person name="Chen S."/>
        </authorList>
    </citation>
    <scope>NUCLEOTIDE SEQUENCE [LARGE SCALE GENOMIC DNA]</scope>
    <source>
        <strain evidence="5 6">Vb1636</strain>
    </source>
</reference>
<feature type="domain" description="Transcriptional regulator LacI/GalR-like sensor" evidence="4">
    <location>
        <begin position="1"/>
        <end position="73"/>
    </location>
</feature>
<evidence type="ECO:0000259" key="4">
    <source>
        <dbReference type="Pfam" id="PF13377"/>
    </source>
</evidence>
<sequence>QCLHEHKISVPEQISLTSFDSVDLCESLYPTVSAVHFPISDMARAAVQTLMGLVKKQEHIEKPVFEAKLKLRQADRVLK</sequence>
<accession>A0A7Y0R3E1</accession>
<dbReference type="Gene3D" id="3.40.50.2300">
    <property type="match status" value="1"/>
</dbReference>
<dbReference type="Proteomes" id="UP000565155">
    <property type="component" value="Unassembled WGS sequence"/>
</dbReference>
<evidence type="ECO:0000256" key="1">
    <source>
        <dbReference type="ARBA" id="ARBA00023015"/>
    </source>
</evidence>
<organism evidence="5 6">
    <name type="scientific">Vibrio alginolyticus</name>
    <dbReference type="NCBI Taxonomy" id="663"/>
    <lineage>
        <taxon>Bacteria</taxon>
        <taxon>Pseudomonadati</taxon>
        <taxon>Pseudomonadota</taxon>
        <taxon>Gammaproteobacteria</taxon>
        <taxon>Vibrionales</taxon>
        <taxon>Vibrionaceae</taxon>
        <taxon>Vibrio</taxon>
    </lineage>
</organism>
<protein>
    <submittedName>
        <fullName evidence="5">Substrate-binding domain-containing protein</fullName>
    </submittedName>
</protein>
<dbReference type="GO" id="GO:0000976">
    <property type="term" value="F:transcription cis-regulatory region binding"/>
    <property type="evidence" value="ECO:0007669"/>
    <property type="project" value="TreeGrafter"/>
</dbReference>
<evidence type="ECO:0000256" key="2">
    <source>
        <dbReference type="ARBA" id="ARBA00023125"/>
    </source>
</evidence>
<comment type="caution">
    <text evidence="5">The sequence shown here is derived from an EMBL/GenBank/DDBJ whole genome shotgun (WGS) entry which is preliminary data.</text>
</comment>
<keyword evidence="1" id="KW-0805">Transcription regulation</keyword>
<dbReference type="SUPFAM" id="SSF53822">
    <property type="entry name" value="Periplasmic binding protein-like I"/>
    <property type="match status" value="1"/>
</dbReference>
<keyword evidence="2" id="KW-0238">DNA-binding</keyword>
<dbReference type="InterPro" id="IPR046335">
    <property type="entry name" value="LacI/GalR-like_sensor"/>
</dbReference>
<feature type="non-terminal residue" evidence="5">
    <location>
        <position position="1"/>
    </location>
</feature>
<name>A0A7Y0R3E1_VIBAL</name>
<keyword evidence="3" id="KW-0804">Transcription</keyword>
<gene>
    <name evidence="5" type="ORF">HKB35_31310</name>
</gene>
<dbReference type="Pfam" id="PF13377">
    <property type="entry name" value="Peripla_BP_3"/>
    <property type="match status" value="1"/>
</dbReference>
<dbReference type="PANTHER" id="PTHR30146:SF131">
    <property type="entry name" value="LACI FAMILY DNA-BINDING TRANSCRIPTIONAL REGULATOR"/>
    <property type="match status" value="1"/>
</dbReference>
<dbReference type="AlphaFoldDB" id="A0A7Y0R3E1"/>
<dbReference type="PANTHER" id="PTHR30146">
    <property type="entry name" value="LACI-RELATED TRANSCRIPTIONAL REPRESSOR"/>
    <property type="match status" value="1"/>
</dbReference>
<dbReference type="GO" id="GO:0003700">
    <property type="term" value="F:DNA-binding transcription factor activity"/>
    <property type="evidence" value="ECO:0007669"/>
    <property type="project" value="TreeGrafter"/>
</dbReference>
<dbReference type="InterPro" id="IPR028082">
    <property type="entry name" value="Peripla_BP_I"/>
</dbReference>
<dbReference type="EMBL" id="JABCMA010001350">
    <property type="protein sequence ID" value="NMR78069.1"/>
    <property type="molecule type" value="Genomic_DNA"/>
</dbReference>
<evidence type="ECO:0000256" key="3">
    <source>
        <dbReference type="ARBA" id="ARBA00023163"/>
    </source>
</evidence>
<evidence type="ECO:0000313" key="5">
    <source>
        <dbReference type="EMBL" id="NMR78069.1"/>
    </source>
</evidence>